<comment type="caution">
    <text evidence="1">The sequence shown here is derived from an EMBL/GenBank/DDBJ whole genome shotgun (WGS) entry which is preliminary data.</text>
</comment>
<sequence length="222" mass="27089">MNTHLKKYLEIYEKFPLNAYFSKEQRKVRHKMMTSWEKEAVDEYPSLDELMDFVTQYKNNIHITPQFFQKFQSVWREDFNHGYQFSEFLLEMDLEELIWKFDLSSMHLANQVLKRHQNHVKALKLKLKLLVRYHDFCLHELPWGVLAEGNREEELNSVTEMEETAKKLNFQAKNFEILCHNCKRYYPLWFEYLEEKTKCGFKEFLELKGVDTESIYLPYIMI</sequence>
<dbReference type="OrthoDB" id="89889at2"/>
<organism evidence="1 2">
    <name type="scientific">Streptococcus hillyeri</name>
    <dbReference type="NCBI Taxonomy" id="2282420"/>
    <lineage>
        <taxon>Bacteria</taxon>
        <taxon>Bacillati</taxon>
        <taxon>Bacillota</taxon>
        <taxon>Bacilli</taxon>
        <taxon>Lactobacillales</taxon>
        <taxon>Streptococcaceae</taxon>
        <taxon>Streptococcus</taxon>
    </lineage>
</organism>
<dbReference type="EMBL" id="RCVM01000001">
    <property type="protein sequence ID" value="RLY05221.1"/>
    <property type="molecule type" value="Genomic_DNA"/>
</dbReference>
<proteinExistence type="predicted"/>
<name>A0A3L9DVF2_9STRE</name>
<keyword evidence="2" id="KW-1185">Reference proteome</keyword>
<accession>A0A3L9DVF2</accession>
<evidence type="ECO:0000313" key="2">
    <source>
        <dbReference type="Proteomes" id="UP000279194"/>
    </source>
</evidence>
<evidence type="ECO:0000313" key="1">
    <source>
        <dbReference type="EMBL" id="RLY05221.1"/>
    </source>
</evidence>
<dbReference type="AlphaFoldDB" id="A0A3L9DVF2"/>
<gene>
    <name evidence="1" type="ORF">EAF07_00535</name>
</gene>
<dbReference type="Proteomes" id="UP000279194">
    <property type="component" value="Unassembled WGS sequence"/>
</dbReference>
<dbReference type="RefSeq" id="WP_121834350.1">
    <property type="nucleotide sequence ID" value="NZ_RCVM01000001.1"/>
</dbReference>
<protein>
    <submittedName>
        <fullName evidence="1">Uncharacterized protein</fullName>
    </submittedName>
</protein>
<reference evidence="1 2" key="1">
    <citation type="submission" date="2018-10" db="EMBL/GenBank/DDBJ databases">
        <title>Streptococcus hillyeri sp. nov., isolated from equine tracheal sample.</title>
        <authorList>
            <person name="Macfadyen A.C."/>
            <person name="Waller A."/>
            <person name="Paterson G.K."/>
        </authorList>
    </citation>
    <scope>NUCLEOTIDE SEQUENCE [LARGE SCALE GENOMIC DNA]</scope>
    <source>
        <strain evidence="1 2">28462</strain>
    </source>
</reference>